<dbReference type="RefSeq" id="WP_264137598.1">
    <property type="nucleotide sequence ID" value="NZ_JAOYOD010000001.1"/>
</dbReference>
<comment type="caution">
    <text evidence="5">The sequence shown here is derived from an EMBL/GenBank/DDBJ whole genome shotgun (WGS) entry which is preliminary data.</text>
</comment>
<accession>A0ABT3CSV4</accession>
<keyword evidence="1 3" id="KW-0853">WD repeat</keyword>
<evidence type="ECO:0000256" key="1">
    <source>
        <dbReference type="ARBA" id="ARBA00022574"/>
    </source>
</evidence>
<dbReference type="InterPro" id="IPR011600">
    <property type="entry name" value="Pept_C14_caspase"/>
</dbReference>
<dbReference type="PROSITE" id="PS50082">
    <property type="entry name" value="WD_REPEATS_2"/>
    <property type="match status" value="8"/>
</dbReference>
<proteinExistence type="predicted"/>
<dbReference type="Gene3D" id="2.130.10.10">
    <property type="entry name" value="YVTN repeat-like/Quinoprotein amine dehydrogenase"/>
    <property type="match status" value="4"/>
</dbReference>
<evidence type="ECO:0000256" key="3">
    <source>
        <dbReference type="PROSITE-ProRule" id="PRU00221"/>
    </source>
</evidence>
<sequence>MMKHAFILGFLFLIGYSSFAQDLELRTVVQRGHEAPILEAVFSQSGKYVATASKDHTVIIWEARSGRQLRTLYGHNAPVNAVDFHPKENVLVSAGDDKQVIVWDLMSGSKLVEHSWSQWVSSIAFSPSGDQLLIGGGKYEVELLDWQKKETLRKFKVNKTQYGVEVGFDSSGAILTGNDDGKLIVYGSNEDTPLDTLRNIRASSCGGCPLRFDMDGKLMASVARSGPVTLWNWDTKEVNREFGEADNDYEKVAVGGPFVFAEDEKRVTQWRQSGEELRVFAENKEGLTGIKLSPNDSVLMTFGNDRVARLWDVYSGQLITELSGYLNRENDRGLSFGRNSYWHSNFNKYLSIRNRVKLSPDGKTVVRGHHNSEAYLWDTNSGRVKLELKGHDKMVVDYVFTKDSRFVYTAGGDRVIRLWDVQTGEELRRFEGHRDLVFNLALSEDGHSLASGSWDGSAILWDTGTGEILNQYRFPNNSPYTMAFAYHDQYLLIGTLDKKLQLIELDSGEPFISYIGHTDVITDLEIRGEEIISSSLDGMIKKWELKTGFQSMKFKGHTGAVYDVCYDTHGLYMASGGLDKVVRVWDLNTGKELKQLEGHTGAVTGVQFINDDRVLVSSSLDGTTRYWDMESGMEIVSHVFLGSRDWLTKSARGYFDATEAARENIFFVKGLKSYSLDQFFEEFYRPDIMKKSLELGADIHFDSDLKQKLLDFPPPSVEIVSPTGGEKTDKAEIDVVVKLTNRGGGIDELRLLHNGKRVLGQDRSLPEEYKNKKAIYKHVPLTLVPGRNEIAVSAFSEARIESDIMTREITYEGTASSITCHVVAIGINTYKNPILNLNYAKDDAEGFGELIKKKGKDLYDEIAFYPLYDEDASKENILKVLDEVAAKAKSEDVLIVYYAGHGSTVEGDFYFIPTENVRLYDAKKLKANAIYAGEVQQKLAKIPALKQMVVIDACQSGSSTQLLASRGAQEEKALAQLSRSTGVHILAASGSEQFASEFKELGHGLFTYVLLEALNGGADGAPKDGKVTIYELKSYLDDQVPSYSIKFKGKPQFPVTYSQGQDFPIVVD</sequence>
<feature type="repeat" description="WD" evidence="3">
    <location>
        <begin position="514"/>
        <end position="553"/>
    </location>
</feature>
<feature type="repeat" description="WD" evidence="3">
    <location>
        <begin position="596"/>
        <end position="637"/>
    </location>
</feature>
<dbReference type="InterPro" id="IPR036322">
    <property type="entry name" value="WD40_repeat_dom_sf"/>
</dbReference>
<dbReference type="InterPro" id="IPR001680">
    <property type="entry name" value="WD40_rpt"/>
</dbReference>
<dbReference type="Proteomes" id="UP001300692">
    <property type="component" value="Unassembled WGS sequence"/>
</dbReference>
<feature type="repeat" description="WD" evidence="3">
    <location>
        <begin position="430"/>
        <end position="471"/>
    </location>
</feature>
<dbReference type="InterPro" id="IPR019775">
    <property type="entry name" value="WD40_repeat_CS"/>
</dbReference>
<dbReference type="InterPro" id="IPR015943">
    <property type="entry name" value="WD40/YVTN_repeat-like_dom_sf"/>
</dbReference>
<dbReference type="SMART" id="SM00320">
    <property type="entry name" value="WD40"/>
    <property type="match status" value="12"/>
</dbReference>
<organism evidence="5 6">
    <name type="scientific">Reichenbachiella ulvae</name>
    <dbReference type="NCBI Taxonomy" id="2980104"/>
    <lineage>
        <taxon>Bacteria</taxon>
        <taxon>Pseudomonadati</taxon>
        <taxon>Bacteroidota</taxon>
        <taxon>Cytophagia</taxon>
        <taxon>Cytophagales</taxon>
        <taxon>Reichenbachiellaceae</taxon>
        <taxon>Reichenbachiella</taxon>
    </lineage>
</organism>
<feature type="repeat" description="WD" evidence="3">
    <location>
        <begin position="388"/>
        <end position="429"/>
    </location>
</feature>
<dbReference type="CDD" id="cd00200">
    <property type="entry name" value="WD40"/>
    <property type="match status" value="2"/>
</dbReference>
<dbReference type="PANTHER" id="PTHR19848">
    <property type="entry name" value="WD40 REPEAT PROTEIN"/>
    <property type="match status" value="1"/>
</dbReference>
<dbReference type="InterPro" id="IPR029030">
    <property type="entry name" value="Caspase-like_dom_sf"/>
</dbReference>
<dbReference type="Pfam" id="PF00400">
    <property type="entry name" value="WD40"/>
    <property type="match status" value="7"/>
</dbReference>
<dbReference type="SUPFAM" id="SSF52129">
    <property type="entry name" value="Caspase-like"/>
    <property type="match status" value="1"/>
</dbReference>
<dbReference type="PROSITE" id="PS50294">
    <property type="entry name" value="WD_REPEATS_REGION"/>
    <property type="match status" value="7"/>
</dbReference>
<evidence type="ECO:0000313" key="6">
    <source>
        <dbReference type="Proteomes" id="UP001300692"/>
    </source>
</evidence>
<feature type="repeat" description="WD" evidence="3">
    <location>
        <begin position="72"/>
        <end position="113"/>
    </location>
</feature>
<feature type="domain" description="Peptidase C14 caspase" evidence="4">
    <location>
        <begin position="821"/>
        <end position="1043"/>
    </location>
</feature>
<feature type="repeat" description="WD" evidence="3">
    <location>
        <begin position="554"/>
        <end position="595"/>
    </location>
</feature>
<evidence type="ECO:0000259" key="4">
    <source>
        <dbReference type="Pfam" id="PF00656"/>
    </source>
</evidence>
<feature type="repeat" description="WD" evidence="3">
    <location>
        <begin position="30"/>
        <end position="71"/>
    </location>
</feature>
<dbReference type="PRINTS" id="PR00320">
    <property type="entry name" value="GPROTEINBRPT"/>
</dbReference>
<dbReference type="InterPro" id="IPR020472">
    <property type="entry name" value="WD40_PAC1"/>
</dbReference>
<keyword evidence="2" id="KW-0677">Repeat</keyword>
<dbReference type="PANTHER" id="PTHR19848:SF8">
    <property type="entry name" value="F-BOX AND WD REPEAT DOMAIN CONTAINING 7"/>
    <property type="match status" value="1"/>
</dbReference>
<dbReference type="Gene3D" id="3.40.50.1460">
    <property type="match status" value="1"/>
</dbReference>
<feature type="repeat" description="WD" evidence="3">
    <location>
        <begin position="280"/>
        <end position="321"/>
    </location>
</feature>
<evidence type="ECO:0000256" key="2">
    <source>
        <dbReference type="ARBA" id="ARBA00022737"/>
    </source>
</evidence>
<gene>
    <name evidence="5" type="ORF">N7U62_08820</name>
</gene>
<dbReference type="SUPFAM" id="SSF50978">
    <property type="entry name" value="WD40 repeat-like"/>
    <property type="match status" value="2"/>
</dbReference>
<reference evidence="5 6" key="1">
    <citation type="submission" date="2022-10" db="EMBL/GenBank/DDBJ databases">
        <title>Comparative genomics and taxonomic characterization of three novel marine species of genus Reichenbachiella exhibiting antioxidant and polysaccharide degradation activities.</title>
        <authorList>
            <person name="Muhammad N."/>
            <person name="Lee Y.-J."/>
            <person name="Ko J."/>
            <person name="Kim S.-G."/>
        </authorList>
    </citation>
    <scope>NUCLEOTIDE SEQUENCE [LARGE SCALE GENOMIC DNA]</scope>
    <source>
        <strain evidence="5 6">ABR2-5</strain>
    </source>
</reference>
<dbReference type="EMBL" id="JAOYOD010000001">
    <property type="protein sequence ID" value="MCV9386763.1"/>
    <property type="molecule type" value="Genomic_DNA"/>
</dbReference>
<name>A0ABT3CSV4_9BACT</name>
<dbReference type="PROSITE" id="PS00678">
    <property type="entry name" value="WD_REPEATS_1"/>
    <property type="match status" value="5"/>
</dbReference>
<protein>
    <submittedName>
        <fullName evidence="5">Caspase family protein</fullName>
    </submittedName>
</protein>
<evidence type="ECO:0000313" key="5">
    <source>
        <dbReference type="EMBL" id="MCV9386763.1"/>
    </source>
</evidence>
<dbReference type="Pfam" id="PF00656">
    <property type="entry name" value="Peptidase_C14"/>
    <property type="match status" value="1"/>
</dbReference>
<keyword evidence="6" id="KW-1185">Reference proteome</keyword>